<accession>A0A7X8SPS9</accession>
<dbReference type="RefSeq" id="WP_168884803.1">
    <property type="nucleotide sequence ID" value="NZ_JABAIL010000009.1"/>
</dbReference>
<dbReference type="Proteomes" id="UP000585050">
    <property type="component" value="Unassembled WGS sequence"/>
</dbReference>
<reference evidence="1 2" key="1">
    <citation type="submission" date="2020-04" db="EMBL/GenBank/DDBJ databases">
        <title>Flammeovirga sp. SR4, a novel species isolated from seawater.</title>
        <authorList>
            <person name="Wang X."/>
        </authorList>
    </citation>
    <scope>NUCLEOTIDE SEQUENCE [LARGE SCALE GENOMIC DNA]</scope>
    <source>
        <strain evidence="1 2">SR4</strain>
    </source>
</reference>
<comment type="caution">
    <text evidence="1">The sequence shown here is derived from an EMBL/GenBank/DDBJ whole genome shotgun (WGS) entry which is preliminary data.</text>
</comment>
<protein>
    <submittedName>
        <fullName evidence="1">DUF481 domain-containing protein</fullName>
    </submittedName>
</protein>
<dbReference type="InterPro" id="IPR007433">
    <property type="entry name" value="DUF481"/>
</dbReference>
<keyword evidence="2" id="KW-1185">Reference proteome</keyword>
<sequence length="263" mass="31002">MKNFLYIFFTVSLFFIHITSKAQILNVEKSRLDVGDSSRWVGNINVNFELINQQIETYGGGIKGNFAHVGQKHDFIVLADLSLLNSEGFDLLQNGFIHIRSKFRKHKRLSFEAFTQAQYDQVKGMNERLLLGGNARWRFFRKEHTVLIFGVGTFYEIEDWRWEEVTDTETIITTASPKLFRSNLYLKYRLDYNETVYLNFIVYHQSSFTDAQNYRISGETNINFKISSSLTFNNKFTLWYDNQPYVPIDQLNYTMKNGIIYKF</sequence>
<proteinExistence type="predicted"/>
<dbReference type="AlphaFoldDB" id="A0A7X8SPS9"/>
<name>A0A7X8SPS9_9BACT</name>
<dbReference type="Pfam" id="PF04338">
    <property type="entry name" value="DUF481"/>
    <property type="match status" value="1"/>
</dbReference>
<evidence type="ECO:0000313" key="1">
    <source>
        <dbReference type="EMBL" id="NLR94092.1"/>
    </source>
</evidence>
<dbReference type="EMBL" id="JABAIL010000009">
    <property type="protein sequence ID" value="NLR94092.1"/>
    <property type="molecule type" value="Genomic_DNA"/>
</dbReference>
<gene>
    <name evidence="1" type="ORF">HGP29_23015</name>
</gene>
<organism evidence="1 2">
    <name type="scientific">Flammeovirga agarivorans</name>
    <dbReference type="NCBI Taxonomy" id="2726742"/>
    <lineage>
        <taxon>Bacteria</taxon>
        <taxon>Pseudomonadati</taxon>
        <taxon>Bacteroidota</taxon>
        <taxon>Cytophagia</taxon>
        <taxon>Cytophagales</taxon>
        <taxon>Flammeovirgaceae</taxon>
        <taxon>Flammeovirga</taxon>
    </lineage>
</organism>
<evidence type="ECO:0000313" key="2">
    <source>
        <dbReference type="Proteomes" id="UP000585050"/>
    </source>
</evidence>